<feature type="transmembrane region" description="Helical" evidence="10">
    <location>
        <begin position="770"/>
        <end position="786"/>
    </location>
</feature>
<feature type="transmembrane region" description="Helical" evidence="10">
    <location>
        <begin position="126"/>
        <end position="144"/>
    </location>
</feature>
<feature type="transmembrane region" description="Helical" evidence="10">
    <location>
        <begin position="240"/>
        <end position="261"/>
    </location>
</feature>
<dbReference type="InterPro" id="IPR050173">
    <property type="entry name" value="ABC_transporter_C-like"/>
</dbReference>
<keyword evidence="6" id="KW-0067">ATP-binding</keyword>
<evidence type="ECO:0000256" key="3">
    <source>
        <dbReference type="ARBA" id="ARBA00022448"/>
    </source>
</evidence>
<reference evidence="13" key="1">
    <citation type="submission" date="2021-01" db="EMBL/GenBank/DDBJ databases">
        <authorList>
            <person name="Corre E."/>
            <person name="Pelletier E."/>
            <person name="Niang G."/>
            <person name="Scheremetjew M."/>
            <person name="Finn R."/>
            <person name="Kale V."/>
            <person name="Holt S."/>
            <person name="Cochrane G."/>
            <person name="Meng A."/>
            <person name="Brown T."/>
            <person name="Cohen L."/>
        </authorList>
    </citation>
    <scope>NUCLEOTIDE SEQUENCE</scope>
    <source>
        <strain evidence="13">CCMP 2712</strain>
    </source>
</reference>
<dbReference type="InterPro" id="IPR011527">
    <property type="entry name" value="ABC1_TM_dom"/>
</dbReference>
<keyword evidence="4 10" id="KW-0812">Transmembrane</keyword>
<feature type="transmembrane region" description="Helical" evidence="10">
    <location>
        <begin position="267"/>
        <end position="287"/>
    </location>
</feature>
<dbReference type="InterPro" id="IPR027417">
    <property type="entry name" value="P-loop_NTPase"/>
</dbReference>
<dbReference type="SUPFAM" id="SSF52540">
    <property type="entry name" value="P-loop containing nucleoside triphosphate hydrolases"/>
    <property type="match status" value="2"/>
</dbReference>
<evidence type="ECO:0000256" key="9">
    <source>
        <dbReference type="SAM" id="MobiDB-lite"/>
    </source>
</evidence>
<dbReference type="InterPro" id="IPR003593">
    <property type="entry name" value="AAA+_ATPase"/>
</dbReference>
<feature type="transmembrane region" description="Helical" evidence="10">
    <location>
        <begin position="164"/>
        <end position="181"/>
    </location>
</feature>
<dbReference type="CDD" id="cd18579">
    <property type="entry name" value="ABC_6TM_ABCC_D1"/>
    <property type="match status" value="1"/>
</dbReference>
<dbReference type="InterPro" id="IPR036640">
    <property type="entry name" value="ABC1_TM_sf"/>
</dbReference>
<accession>A0A7S4JRV9</accession>
<keyword evidence="5" id="KW-0547">Nucleotide-binding</keyword>
<keyword evidence="3" id="KW-0813">Transport</keyword>
<dbReference type="Pfam" id="PF00005">
    <property type="entry name" value="ABC_tran"/>
    <property type="match status" value="2"/>
</dbReference>
<dbReference type="Pfam" id="PF00664">
    <property type="entry name" value="ABC_membrane"/>
    <property type="match status" value="2"/>
</dbReference>
<dbReference type="InterPro" id="IPR044746">
    <property type="entry name" value="ABCC_6TM_D1"/>
</dbReference>
<feature type="region of interest" description="Disordered" evidence="9">
    <location>
        <begin position="709"/>
        <end position="748"/>
    </location>
</feature>
<feature type="transmembrane region" description="Helical" evidence="10">
    <location>
        <begin position="818"/>
        <end position="840"/>
    </location>
</feature>
<dbReference type="Gene3D" id="1.20.1560.10">
    <property type="entry name" value="ABC transporter type 1, transmembrane domain"/>
    <property type="match status" value="2"/>
</dbReference>
<feature type="region of interest" description="Disordered" evidence="9">
    <location>
        <begin position="459"/>
        <end position="506"/>
    </location>
</feature>
<evidence type="ECO:0000256" key="8">
    <source>
        <dbReference type="ARBA" id="ARBA00023136"/>
    </source>
</evidence>
<feature type="transmembrane region" description="Helical" evidence="10">
    <location>
        <begin position="373"/>
        <end position="393"/>
    </location>
</feature>
<keyword evidence="7 10" id="KW-1133">Transmembrane helix</keyword>
<dbReference type="CDD" id="cd03250">
    <property type="entry name" value="ABCC_MRP_domain1"/>
    <property type="match status" value="1"/>
</dbReference>
<dbReference type="Gene3D" id="3.40.50.300">
    <property type="entry name" value="P-loop containing nucleotide triphosphate hydrolases"/>
    <property type="match status" value="2"/>
</dbReference>
<feature type="compositionally biased region" description="Basic and acidic residues" evidence="9">
    <location>
        <begin position="726"/>
        <end position="748"/>
    </location>
</feature>
<dbReference type="FunFam" id="3.40.50.300:FF:000997">
    <property type="entry name" value="Multidrug resistance-associated protein 1"/>
    <property type="match status" value="1"/>
</dbReference>
<dbReference type="SMART" id="SM00382">
    <property type="entry name" value="AAA"/>
    <property type="match status" value="2"/>
</dbReference>
<dbReference type="PROSITE" id="PS00211">
    <property type="entry name" value="ABC_TRANSPORTER_1"/>
    <property type="match status" value="2"/>
</dbReference>
<evidence type="ECO:0000259" key="12">
    <source>
        <dbReference type="PROSITE" id="PS50929"/>
    </source>
</evidence>
<evidence type="ECO:0000256" key="4">
    <source>
        <dbReference type="ARBA" id="ARBA00022692"/>
    </source>
</evidence>
<feature type="domain" description="ABC transmembrane type-1" evidence="12">
    <location>
        <begin position="128"/>
        <end position="409"/>
    </location>
</feature>
<dbReference type="InterPro" id="IPR044726">
    <property type="entry name" value="ABCC_6TM_D2"/>
</dbReference>
<feature type="transmembrane region" description="Helical" evidence="10">
    <location>
        <begin position="901"/>
        <end position="930"/>
    </location>
</feature>
<dbReference type="PROSITE" id="PS50929">
    <property type="entry name" value="ABC_TM1F"/>
    <property type="match status" value="2"/>
</dbReference>
<keyword evidence="8 10" id="KW-0472">Membrane</keyword>
<feature type="transmembrane region" description="Helical" evidence="10">
    <location>
        <begin position="349"/>
        <end position="367"/>
    </location>
</feature>
<dbReference type="PANTHER" id="PTHR24223">
    <property type="entry name" value="ATP-BINDING CASSETTE SUB-FAMILY C"/>
    <property type="match status" value="1"/>
</dbReference>
<evidence type="ECO:0000256" key="2">
    <source>
        <dbReference type="ARBA" id="ARBA00004229"/>
    </source>
</evidence>
<evidence type="ECO:0000259" key="11">
    <source>
        <dbReference type="PROSITE" id="PS50893"/>
    </source>
</evidence>
<feature type="domain" description="ABC transporter" evidence="11">
    <location>
        <begin position="493"/>
        <end position="714"/>
    </location>
</feature>
<dbReference type="InterPro" id="IPR003439">
    <property type="entry name" value="ABC_transporter-like_ATP-bd"/>
</dbReference>
<name>A0A7S4JRV9_GUITH</name>
<dbReference type="GO" id="GO:0016887">
    <property type="term" value="F:ATP hydrolysis activity"/>
    <property type="evidence" value="ECO:0007669"/>
    <property type="project" value="InterPro"/>
</dbReference>
<dbReference type="GO" id="GO:0016020">
    <property type="term" value="C:membrane"/>
    <property type="evidence" value="ECO:0007669"/>
    <property type="project" value="UniProtKB-SubCell"/>
</dbReference>
<evidence type="ECO:0000256" key="5">
    <source>
        <dbReference type="ARBA" id="ARBA00022741"/>
    </source>
</evidence>
<feature type="compositionally biased region" description="Basic and acidic residues" evidence="9">
    <location>
        <begin position="459"/>
        <end position="490"/>
    </location>
</feature>
<comment type="subcellular location">
    <subcellularLocation>
        <location evidence="1">Membrane</location>
        <topology evidence="1">Multi-pass membrane protein</topology>
    </subcellularLocation>
    <subcellularLocation>
        <location evidence="2">Plastid</location>
        <location evidence="2">Chloroplast</location>
    </subcellularLocation>
</comment>
<dbReference type="GO" id="GO:0005524">
    <property type="term" value="F:ATP binding"/>
    <property type="evidence" value="ECO:0007669"/>
    <property type="project" value="UniProtKB-KW"/>
</dbReference>
<dbReference type="SUPFAM" id="SSF90123">
    <property type="entry name" value="ABC transporter transmembrane region"/>
    <property type="match status" value="2"/>
</dbReference>
<dbReference type="FunFam" id="3.40.50.300:FF:000163">
    <property type="entry name" value="Multidrug resistance-associated protein member 4"/>
    <property type="match status" value="1"/>
</dbReference>
<dbReference type="PROSITE" id="PS50893">
    <property type="entry name" value="ABC_TRANSPORTER_2"/>
    <property type="match status" value="2"/>
</dbReference>
<proteinExistence type="predicted"/>
<gene>
    <name evidence="13" type="ORF">GTHE00462_LOCUS7240</name>
</gene>
<dbReference type="CDD" id="cd03244">
    <property type="entry name" value="ABCC_MRP_domain2"/>
    <property type="match status" value="1"/>
</dbReference>
<dbReference type="EMBL" id="HBKN01009212">
    <property type="protein sequence ID" value="CAE2272337.1"/>
    <property type="molecule type" value="Transcribed_RNA"/>
</dbReference>
<evidence type="ECO:0000256" key="10">
    <source>
        <dbReference type="SAM" id="Phobius"/>
    </source>
</evidence>
<evidence type="ECO:0000256" key="7">
    <source>
        <dbReference type="ARBA" id="ARBA00022989"/>
    </source>
</evidence>
<feature type="region of interest" description="Disordered" evidence="9">
    <location>
        <begin position="31"/>
        <end position="50"/>
    </location>
</feature>
<dbReference type="GO" id="GO:0140359">
    <property type="term" value="F:ABC-type transporter activity"/>
    <property type="evidence" value="ECO:0007669"/>
    <property type="project" value="InterPro"/>
</dbReference>
<evidence type="ECO:0000256" key="1">
    <source>
        <dbReference type="ARBA" id="ARBA00004141"/>
    </source>
</evidence>
<dbReference type="InterPro" id="IPR017871">
    <property type="entry name" value="ABC_transporter-like_CS"/>
</dbReference>
<sequence>MSTKEAAMKAHQMEDVEIRNSEILTGNDVPNLVSALGQDDSSPPAKDPPKPGIFGKLFFTWMDDIIRLGHQRNKKAENLEASDLLTLQKQFQAEHIMQEVEMLWEEERQRPKPSLAHVLWRKTRGLLLLSAFFELFRLIGSFSSPLLVKQIIIYIQKDEKDLKTGFGLTILMVVGTSLVALGKSHAFHKALAAGLVVKASCNSLVYSKCLRLSNAARQERSTGEIVNLMSTDAERMFQSFLSFNAAWSAPVQLVLALYLIYVEVKDATWIALGGLFFVFFALAVIFMKIMKLEGLRMKAADARVKLLNEMIQGMKVIKLMAWEDPMLLECDKRREVELKHVRELAITKAMMIATVMGSTVIAAMLTFTSYVNFYHVGLDPARIFTASILVNMLRWPLMQIPEAISAYARTKISVGRVQSFIMGEEQEKRKEGGTSMEEGVVISIKNGYFSWGCKKAKEEEEEKGKEKKKNDGKAKKEDKEKEEESKPSEKADEELANVAAQEEQDKPTLEDINLTVRKGELVIVTGKVGCGKSSLLSAILQEISTVSGQVSSSGSIAYASQSCWIQSATVRENVTFKSRLDPERFRLSLRVSALDSDMDVLPAGEETEIGERGINLSGGQKARIQLARAVYSNADIYLLDDPLSAVDTHVARKLMDECILGELKEKTRLLVTHQIQYLSLADRIVVMDGGKIVAQGKLEEVESHIDLSSLHQAHKEEEEAGEGEEEKVGTKEKAEGDAKKGQLTGSEERDKGAVSTEIYMLYFRAWGSKLHLAILVLLFIAVQFLTDGTDFWLTLWSMAVDPTQDPPLSSLKNRHDSFWNGIYAGMAVGSVLLTLVRGVFFQVRGVYASRLLLHRFVQSVLGGSMSFFDTTPSGRIINRFSADTDRIDTQLTSMFENYLTISIWMLGACILICILLPWFCLPFLPIIFIYKMTEAYFTPTARELQRLESVARSPMVSHFSETILGLVTIRAFSRSPLFHARSLFLLDLNLRPQMLGQEARRWLDQRLEMVNILVQFFTAAFCIIARNSISPQYAGLALTKAMSISSILGFLVMMRTMLETGMNAVERIDFYTHNIEQEEAIAAPEPAELSEDWPRTSNIAFEGYSMRYRPGLPLVLNNLSFKINAGEKIGIVGRTGSGKSSMLVALFRLVEGAEGRILIDGADIAAVALKRLRSALAIMPQDPVLFSGSVRFNLDPFSRHTDEELQEVLQCARLGELGLDKEISESGENLSVGQRQLVALARVLLRKPKVLMLDEATASVDVQTDAHVQNTIKTRILAGGTSTMLVIAHRLSTVVDSSRILVMNQGYVQELDTPKNLLSSKSSAFSAMVDKMGAAAAEGLRRQCGASLPA</sequence>
<feature type="domain" description="ABC transmembrane type-1" evidence="12">
    <location>
        <begin position="772"/>
        <end position="1060"/>
    </location>
</feature>
<protein>
    <submittedName>
        <fullName evidence="13">Uncharacterized protein</fullName>
    </submittedName>
</protein>
<evidence type="ECO:0000256" key="6">
    <source>
        <dbReference type="ARBA" id="ARBA00022840"/>
    </source>
</evidence>
<feature type="domain" description="ABC transporter" evidence="11">
    <location>
        <begin position="1094"/>
        <end position="1330"/>
    </location>
</feature>
<evidence type="ECO:0000313" key="13">
    <source>
        <dbReference type="EMBL" id="CAE2272337.1"/>
    </source>
</evidence>
<dbReference type="FunFam" id="1.20.1560.10:FF:000010">
    <property type="entry name" value="Multidrug resistance-associated ABC transporter"/>
    <property type="match status" value="1"/>
</dbReference>
<dbReference type="CDD" id="cd18580">
    <property type="entry name" value="ABC_6TM_ABCC_D2"/>
    <property type="match status" value="1"/>
</dbReference>
<dbReference type="GO" id="GO:0009507">
    <property type="term" value="C:chloroplast"/>
    <property type="evidence" value="ECO:0007669"/>
    <property type="project" value="UniProtKB-SubCell"/>
</dbReference>
<organism evidence="13">
    <name type="scientific">Guillardia theta</name>
    <name type="common">Cryptophyte</name>
    <name type="synonym">Cryptomonas phi</name>
    <dbReference type="NCBI Taxonomy" id="55529"/>
    <lineage>
        <taxon>Eukaryota</taxon>
        <taxon>Cryptophyceae</taxon>
        <taxon>Pyrenomonadales</taxon>
        <taxon>Geminigeraceae</taxon>
        <taxon>Guillardia</taxon>
    </lineage>
</organism>